<feature type="binding site" evidence="7">
    <location>
        <position position="95"/>
    </location>
    <ligand>
        <name>1D-myo-inositol 3-phosphate</name>
        <dbReference type="ChEBI" id="CHEBI:58401"/>
    </ligand>
</feature>
<feature type="domain" description="Glycosyl transferase family 1" evidence="8">
    <location>
        <begin position="227"/>
        <end position="400"/>
    </location>
</feature>
<feature type="binding site" evidence="7">
    <location>
        <position position="127"/>
    </location>
    <ligand>
        <name>1D-myo-inositol 3-phosphate</name>
        <dbReference type="ChEBI" id="CHEBI:58401"/>
    </ligand>
</feature>
<evidence type="ECO:0000256" key="5">
    <source>
        <dbReference type="ARBA" id="ARBA00022842"/>
    </source>
</evidence>
<evidence type="ECO:0000313" key="11">
    <source>
        <dbReference type="Proteomes" id="UP001212821"/>
    </source>
</evidence>
<proteinExistence type="inferred from homology"/>
<feature type="binding site" evidence="7">
    <location>
        <position position="251"/>
    </location>
    <ligand>
        <name>UDP-N-acetyl-alpha-D-glucosamine</name>
        <dbReference type="ChEBI" id="CHEBI:57705"/>
    </ligand>
</feature>
<dbReference type="GO" id="GO:0102710">
    <property type="term" value="F:D-inositol-3-phosphate glycosyltransferase activity"/>
    <property type="evidence" value="ECO:0007669"/>
    <property type="project" value="UniProtKB-EC"/>
</dbReference>
<comment type="similarity">
    <text evidence="1 7">Belongs to the glycosyltransferase group 1 family. MshA subfamily.</text>
</comment>
<dbReference type="Gene3D" id="3.40.50.2000">
    <property type="entry name" value="Glycogen Phosphorylase B"/>
    <property type="match status" value="2"/>
</dbReference>
<evidence type="ECO:0000256" key="7">
    <source>
        <dbReference type="HAMAP-Rule" id="MF_01695"/>
    </source>
</evidence>
<keyword evidence="3 7" id="KW-0808">Transferase</keyword>
<keyword evidence="4 7" id="KW-0479">Metal-binding</keyword>
<feature type="domain" description="Glycosyltransferase subfamily 4-like N-terminal" evidence="9">
    <location>
        <begin position="39"/>
        <end position="213"/>
    </location>
</feature>
<dbReference type="InterPro" id="IPR028098">
    <property type="entry name" value="Glyco_trans_4-like_N"/>
</dbReference>
<dbReference type="Pfam" id="PF00534">
    <property type="entry name" value="Glycos_transf_1"/>
    <property type="match status" value="1"/>
</dbReference>
<dbReference type="PANTHER" id="PTHR45947:SF3">
    <property type="entry name" value="SULFOQUINOVOSYL TRANSFERASE SQD2"/>
    <property type="match status" value="1"/>
</dbReference>
<dbReference type="InterPro" id="IPR017814">
    <property type="entry name" value="Mycothiol_biosynthesis_MshA"/>
</dbReference>
<feature type="binding site" evidence="7">
    <location>
        <position position="26"/>
    </location>
    <ligand>
        <name>1D-myo-inositol 3-phosphate</name>
        <dbReference type="ChEBI" id="CHEBI:58401"/>
    </ligand>
</feature>
<evidence type="ECO:0000256" key="3">
    <source>
        <dbReference type="ARBA" id="ARBA00022679"/>
    </source>
</evidence>
<dbReference type="PANTHER" id="PTHR45947">
    <property type="entry name" value="SULFOQUINOVOSYL TRANSFERASE SQD2"/>
    <property type="match status" value="1"/>
</dbReference>
<evidence type="ECO:0000259" key="9">
    <source>
        <dbReference type="Pfam" id="PF13579"/>
    </source>
</evidence>
<feature type="binding site" evidence="7">
    <location>
        <position position="151"/>
    </location>
    <ligand>
        <name>1D-myo-inositol 3-phosphate</name>
        <dbReference type="ChEBI" id="CHEBI:58401"/>
    </ligand>
</feature>
<dbReference type="SUPFAM" id="SSF53756">
    <property type="entry name" value="UDP-Glycosyltransferase/glycogen phosphorylase"/>
    <property type="match status" value="1"/>
</dbReference>
<dbReference type="NCBIfam" id="TIGR03449">
    <property type="entry name" value="mycothiol_MshA"/>
    <property type="match status" value="1"/>
</dbReference>
<keyword evidence="11" id="KW-1185">Reference proteome</keyword>
<feature type="binding site" evidence="7">
    <location>
        <position position="40"/>
    </location>
    <ligand>
        <name>UDP-N-acetyl-alpha-D-glucosamine</name>
        <dbReference type="ChEBI" id="CHEBI:57705"/>
    </ligand>
</feature>
<keyword evidence="2 7" id="KW-0328">Glycosyltransferase</keyword>
<dbReference type="InterPro" id="IPR050194">
    <property type="entry name" value="Glycosyltransferase_grp1"/>
</dbReference>
<comment type="caution">
    <text evidence="7">Lacks conserved residue(s) required for the propagation of feature annotation.</text>
</comment>
<feature type="binding site" evidence="7">
    <location>
        <begin position="37"/>
        <end position="42"/>
    </location>
    <ligand>
        <name>1D-myo-inositol 3-phosphate</name>
        <dbReference type="ChEBI" id="CHEBI:58401"/>
    </ligand>
</feature>
<feature type="binding site" evidence="7">
    <location>
        <position position="171"/>
    </location>
    <ligand>
        <name>1D-myo-inositol 3-phosphate</name>
        <dbReference type="ChEBI" id="CHEBI:58401"/>
    </ligand>
</feature>
<gene>
    <name evidence="7 10" type="primary">mshA</name>
    <name evidence="10" type="ORF">O1G21_03925</name>
</gene>
<evidence type="ECO:0000256" key="2">
    <source>
        <dbReference type="ARBA" id="ARBA00022676"/>
    </source>
</evidence>
<feature type="binding site" evidence="7">
    <location>
        <position position="321"/>
    </location>
    <ligand>
        <name>Mg(2+)</name>
        <dbReference type="ChEBI" id="CHEBI:18420"/>
    </ligand>
</feature>
<reference evidence="11" key="1">
    <citation type="submission" date="2022-12" db="EMBL/GenBank/DDBJ databases">
        <authorList>
            <person name="Mo P."/>
        </authorList>
    </citation>
    <scope>NUCLEOTIDE SEQUENCE [LARGE SCALE GENOMIC DNA]</scope>
    <source>
        <strain evidence="11">HUAS 3-15</strain>
    </source>
</reference>
<dbReference type="InterPro" id="IPR001296">
    <property type="entry name" value="Glyco_trans_1"/>
</dbReference>
<dbReference type="RefSeq" id="WP_270140775.1">
    <property type="nucleotide sequence ID" value="NZ_CP115450.1"/>
</dbReference>
<dbReference type="EMBL" id="CP115450">
    <property type="protein sequence ID" value="WBP85078.1"/>
    <property type="molecule type" value="Genomic_DNA"/>
</dbReference>
<evidence type="ECO:0000313" key="10">
    <source>
        <dbReference type="EMBL" id="WBP85078.1"/>
    </source>
</evidence>
<comment type="subunit">
    <text evidence="7">Homodimer.</text>
</comment>
<comment type="function">
    <text evidence="7">Catalyzes the transfer of a N-acetyl-glucosamine moiety to 1D-myo-inositol 3-phosphate to produce 1D-myo-inositol 2-acetamido-2-deoxy-glucopyranoside 3-phosphate in the mycothiol biosynthesis pathway.</text>
</comment>
<comment type="catalytic activity">
    <reaction evidence="6 7">
        <text>1D-myo-inositol 3-phosphate + UDP-N-acetyl-alpha-D-glucosamine = 1D-myo-inositol 2-acetamido-2-deoxy-alpha-D-glucopyranoside 3-phosphate + UDP + H(+)</text>
        <dbReference type="Rhea" id="RHEA:26188"/>
        <dbReference type="ChEBI" id="CHEBI:15378"/>
        <dbReference type="ChEBI" id="CHEBI:57705"/>
        <dbReference type="ChEBI" id="CHEBI:58223"/>
        <dbReference type="ChEBI" id="CHEBI:58401"/>
        <dbReference type="ChEBI" id="CHEBI:58892"/>
        <dbReference type="EC" id="2.4.1.250"/>
    </reaction>
</comment>
<evidence type="ECO:0000259" key="8">
    <source>
        <dbReference type="Pfam" id="PF00534"/>
    </source>
</evidence>
<keyword evidence="5 7" id="KW-0460">Magnesium</keyword>
<dbReference type="Pfam" id="PF13579">
    <property type="entry name" value="Glyco_trans_4_4"/>
    <property type="match status" value="1"/>
</dbReference>
<sequence>MPTSSRRPHVPAAGRPVRRVAMLSVHTSPLDRPGTGDAGGMNVYVLELARRLAAHGIEVDVFTRSVSPTASRTVIAAPGVRVWYMDEGGRRRLAKEELPAVLTDFTASVLRTAATERLTYQAVHSHYWLSGQVGVALGRRWDVPLIHSMHTMARTKNAALAAADRPEPDIRILGECALADTADRLVANTHAEAAELVRHYGTDAERIAVVHPGVDLGTFRPADGRAAARRRLGLPPGAVIPMFAGRIQPLKGPDVLLHAVAVLLRRRPELARRLIVPLIGGNSGTGTERPDEYRHLAAGLGLSEVVRFLPALGRPELADWYRAADVVVMPSHSESFGLVALEAQACGTPVLAAAVGGLTVAVRDGVTGHLVQGHRPEDYAAVLGRLAALPGEGERLGREALRHARCFGWDTCARATAAVYAAAVAERAELGRLVRAAS</sequence>
<accession>A0ABY7PXC1</accession>
<feature type="binding site" evidence="7">
    <location>
        <position position="246"/>
    </location>
    <ligand>
        <name>UDP-N-acetyl-alpha-D-glucosamine</name>
        <dbReference type="ChEBI" id="CHEBI:57705"/>
    </ligand>
</feature>
<evidence type="ECO:0000256" key="4">
    <source>
        <dbReference type="ARBA" id="ARBA00022723"/>
    </source>
</evidence>
<feature type="binding site" evidence="7">
    <location>
        <position position="322"/>
    </location>
    <ligand>
        <name>Mg(2+)</name>
        <dbReference type="ChEBI" id="CHEBI:18420"/>
    </ligand>
</feature>
<dbReference type="HAMAP" id="MF_01695">
    <property type="entry name" value="MshA"/>
    <property type="match status" value="1"/>
</dbReference>
<name>A0ABY7PXC1_9ACTN</name>
<feature type="binding site" evidence="7">
    <location>
        <position position="334"/>
    </location>
    <ligand>
        <name>UDP-N-acetyl-alpha-D-glucosamine</name>
        <dbReference type="ChEBI" id="CHEBI:57705"/>
    </ligand>
</feature>
<dbReference type="Proteomes" id="UP001212821">
    <property type="component" value="Chromosome"/>
</dbReference>
<feature type="binding site" evidence="7">
    <location>
        <position position="342"/>
    </location>
    <ligand>
        <name>UDP-N-acetyl-alpha-D-glucosamine</name>
        <dbReference type="ChEBI" id="CHEBI:57705"/>
    </ligand>
</feature>
<dbReference type="EC" id="2.4.1.250" evidence="7"/>
<organism evidence="10 11">
    <name type="scientific">Kitasatospora cathayae</name>
    <dbReference type="NCBI Taxonomy" id="3004092"/>
    <lineage>
        <taxon>Bacteria</taxon>
        <taxon>Bacillati</taxon>
        <taxon>Actinomycetota</taxon>
        <taxon>Actinomycetes</taxon>
        <taxon>Kitasatosporales</taxon>
        <taxon>Streptomycetaceae</taxon>
        <taxon>Kitasatospora</taxon>
    </lineage>
</organism>
<feature type="binding site" evidence="7">
    <location>
        <position position="324"/>
    </location>
    <ligand>
        <name>Mg(2+)</name>
        <dbReference type="ChEBI" id="CHEBI:18420"/>
    </ligand>
</feature>
<evidence type="ECO:0000256" key="1">
    <source>
        <dbReference type="ARBA" id="ARBA00008449"/>
    </source>
</evidence>
<feature type="binding site" evidence="7">
    <location>
        <position position="348"/>
    </location>
    <ligand>
        <name>Mg(2+)</name>
        <dbReference type="ChEBI" id="CHEBI:18420"/>
    </ligand>
</feature>
<evidence type="ECO:0000256" key="6">
    <source>
        <dbReference type="ARBA" id="ARBA00048131"/>
    </source>
</evidence>
<protein>
    <recommendedName>
        <fullName evidence="7">D-inositol-3-phosphate glycosyltransferase</fullName>
        <ecNumber evidence="7">2.4.1.250</ecNumber>
    </recommendedName>
    <alternativeName>
        <fullName evidence="7">N-acetylglucosamine-inositol-phosphate N-acetylglucosaminyltransferase</fullName>
        <shortName evidence="7">GlcNAc-Ins-P N-acetylglucosaminyltransferase</shortName>
    </alternativeName>
</protein>